<accession>A0AAN9FKU8</accession>
<dbReference type="PANTHER" id="PTHR31992">
    <property type="entry name" value="DOF ZINC FINGER PROTEIN DOF1.4-RELATED"/>
    <property type="match status" value="1"/>
</dbReference>
<keyword evidence="6 9" id="KW-0804">Transcription</keyword>
<feature type="domain" description="Dof-type" evidence="11">
    <location>
        <begin position="39"/>
        <end position="93"/>
    </location>
</feature>
<dbReference type="PROSITE" id="PS50884">
    <property type="entry name" value="ZF_DOF_2"/>
    <property type="match status" value="1"/>
</dbReference>
<evidence type="ECO:0000256" key="2">
    <source>
        <dbReference type="ARBA" id="ARBA00022771"/>
    </source>
</evidence>
<dbReference type="AlphaFoldDB" id="A0AAN9FKU8"/>
<name>A0AAN9FKU8_CLITE</name>
<dbReference type="PANTHER" id="PTHR31992:SF285">
    <property type="entry name" value="DOF ZINC FINGER PROTEIN DOF4.6"/>
    <property type="match status" value="1"/>
</dbReference>
<dbReference type="Pfam" id="PF02701">
    <property type="entry name" value="Zn_ribbon_Dof"/>
    <property type="match status" value="1"/>
</dbReference>
<feature type="region of interest" description="Disordered" evidence="10">
    <location>
        <begin position="80"/>
        <end position="126"/>
    </location>
</feature>
<keyword evidence="3 9" id="KW-0862">Zinc</keyword>
<protein>
    <recommendedName>
        <fullName evidence="9">Dof zinc finger protein</fullName>
    </recommendedName>
</protein>
<keyword evidence="4 9" id="KW-0805">Transcription regulation</keyword>
<keyword evidence="5 8" id="KW-0238">DNA-binding</keyword>
<feature type="compositionally biased region" description="Low complexity" evidence="10">
    <location>
        <begin position="276"/>
        <end position="285"/>
    </location>
</feature>
<dbReference type="PROSITE" id="PS01361">
    <property type="entry name" value="ZF_DOF_1"/>
    <property type="match status" value="1"/>
</dbReference>
<dbReference type="InterPro" id="IPR045174">
    <property type="entry name" value="Dof"/>
</dbReference>
<keyword evidence="2 8" id="KW-0863">Zinc-finger</keyword>
<evidence type="ECO:0000256" key="4">
    <source>
        <dbReference type="ARBA" id="ARBA00023015"/>
    </source>
</evidence>
<evidence type="ECO:0000256" key="10">
    <source>
        <dbReference type="SAM" id="MobiDB-lite"/>
    </source>
</evidence>
<dbReference type="GO" id="GO:0003700">
    <property type="term" value="F:DNA-binding transcription factor activity"/>
    <property type="evidence" value="ECO:0007669"/>
    <property type="project" value="UniProtKB-UniRule"/>
</dbReference>
<comment type="function">
    <text evidence="9">Transcription factor that binds specifically to a 5'-AA[AG]G-3' consensus core sequence.</text>
</comment>
<dbReference type="GO" id="GO:0008270">
    <property type="term" value="F:zinc ion binding"/>
    <property type="evidence" value="ECO:0007669"/>
    <property type="project" value="UniProtKB-KW"/>
</dbReference>
<evidence type="ECO:0000313" key="13">
    <source>
        <dbReference type="Proteomes" id="UP001359559"/>
    </source>
</evidence>
<dbReference type="InterPro" id="IPR003851">
    <property type="entry name" value="Znf_Dof"/>
</dbReference>
<evidence type="ECO:0000256" key="5">
    <source>
        <dbReference type="ARBA" id="ARBA00023125"/>
    </source>
</evidence>
<evidence type="ECO:0000256" key="9">
    <source>
        <dbReference type="RuleBase" id="RU369094"/>
    </source>
</evidence>
<dbReference type="Proteomes" id="UP001359559">
    <property type="component" value="Unassembled WGS sequence"/>
</dbReference>
<keyword evidence="13" id="KW-1185">Reference proteome</keyword>
<evidence type="ECO:0000256" key="8">
    <source>
        <dbReference type="PROSITE-ProRule" id="PRU00071"/>
    </source>
</evidence>
<dbReference type="GO" id="GO:0005634">
    <property type="term" value="C:nucleus"/>
    <property type="evidence" value="ECO:0007669"/>
    <property type="project" value="UniProtKB-SubCell"/>
</dbReference>
<keyword evidence="1 9" id="KW-0479">Metal-binding</keyword>
<dbReference type="GO" id="GO:0003677">
    <property type="term" value="F:DNA binding"/>
    <property type="evidence" value="ECO:0007669"/>
    <property type="project" value="UniProtKB-UniRule"/>
</dbReference>
<dbReference type="EMBL" id="JAYKXN010000006">
    <property type="protein sequence ID" value="KAK7278322.1"/>
    <property type="molecule type" value="Genomic_DNA"/>
</dbReference>
<evidence type="ECO:0000256" key="1">
    <source>
        <dbReference type="ARBA" id="ARBA00022723"/>
    </source>
</evidence>
<evidence type="ECO:0000256" key="6">
    <source>
        <dbReference type="ARBA" id="ARBA00023163"/>
    </source>
</evidence>
<reference evidence="12 13" key="1">
    <citation type="submission" date="2024-01" db="EMBL/GenBank/DDBJ databases">
        <title>The genomes of 5 underutilized Papilionoideae crops provide insights into root nodulation and disease resistance.</title>
        <authorList>
            <person name="Yuan L."/>
        </authorList>
    </citation>
    <scope>NUCLEOTIDE SEQUENCE [LARGE SCALE GENOMIC DNA]</scope>
    <source>
        <strain evidence="12">LY-2023</strain>
        <tissue evidence="12">Leaf</tissue>
    </source>
</reference>
<comment type="subcellular location">
    <subcellularLocation>
        <location evidence="8 9">Nucleus</location>
    </subcellularLocation>
</comment>
<feature type="region of interest" description="Disordered" evidence="10">
    <location>
        <begin position="274"/>
        <end position="305"/>
    </location>
</feature>
<evidence type="ECO:0000256" key="7">
    <source>
        <dbReference type="ARBA" id="ARBA00023242"/>
    </source>
</evidence>
<evidence type="ECO:0000259" key="11">
    <source>
        <dbReference type="PROSITE" id="PS50884"/>
    </source>
</evidence>
<comment type="caution">
    <text evidence="12">The sequence shown here is derived from an EMBL/GenBank/DDBJ whole genome shotgun (WGS) entry which is preliminary data.</text>
</comment>
<feature type="compositionally biased region" description="Polar residues" evidence="10">
    <location>
        <begin position="117"/>
        <end position="126"/>
    </location>
</feature>
<gene>
    <name evidence="12" type="ORF">RJT34_23349</name>
</gene>
<keyword evidence="7 8" id="KW-0539">Nucleus</keyword>
<organism evidence="12 13">
    <name type="scientific">Clitoria ternatea</name>
    <name type="common">Butterfly pea</name>
    <dbReference type="NCBI Taxonomy" id="43366"/>
    <lineage>
        <taxon>Eukaryota</taxon>
        <taxon>Viridiplantae</taxon>
        <taxon>Streptophyta</taxon>
        <taxon>Embryophyta</taxon>
        <taxon>Tracheophyta</taxon>
        <taxon>Spermatophyta</taxon>
        <taxon>Magnoliopsida</taxon>
        <taxon>eudicotyledons</taxon>
        <taxon>Gunneridae</taxon>
        <taxon>Pentapetalae</taxon>
        <taxon>rosids</taxon>
        <taxon>fabids</taxon>
        <taxon>Fabales</taxon>
        <taxon>Fabaceae</taxon>
        <taxon>Papilionoideae</taxon>
        <taxon>50 kb inversion clade</taxon>
        <taxon>NPAAA clade</taxon>
        <taxon>indigoferoid/millettioid clade</taxon>
        <taxon>Phaseoleae</taxon>
        <taxon>Clitoria</taxon>
    </lineage>
</organism>
<feature type="compositionally biased region" description="Polar residues" evidence="10">
    <location>
        <begin position="94"/>
        <end position="109"/>
    </location>
</feature>
<sequence length="305" mass="33413">MDTAHWPQEIVVKPIEEIVVTKAANGVERKPRPQKEQALNCPRCNSINTKFCYYNNYSLTQPRYFCKTCRRYWTEGGSLRNIPVGGGSRKNKRPSSLPNNHNNNVSITNKKLPDLVTTPSPCTDQNPKINNFQQGQDLNLGFPATSAQDFIRNMSDLVQQNNMSASTAASSNSSSTTTTTSHLSALELITGITTNSTSSRGLSSFLPVPVPTDPNSVYSTCGFPLQDFKPCLNFSLDGYASLQSVQESTSAGRLLFPFEDLKQVSTTTTTAIMDQNDNNINNNNNKEQQGGSSGYWTGMLGGGSW</sequence>
<evidence type="ECO:0000256" key="3">
    <source>
        <dbReference type="ARBA" id="ARBA00022833"/>
    </source>
</evidence>
<proteinExistence type="predicted"/>
<evidence type="ECO:0000313" key="12">
    <source>
        <dbReference type="EMBL" id="KAK7278322.1"/>
    </source>
</evidence>